<comment type="subcellular location">
    <subcellularLocation>
        <location evidence="1">Cytoplasm</location>
    </subcellularLocation>
</comment>
<evidence type="ECO:0000256" key="5">
    <source>
        <dbReference type="PROSITE-ProRule" id="PRU00317"/>
    </source>
</evidence>
<gene>
    <name evidence="7" type="ORF">ISN45_Aa06g009020</name>
</gene>
<dbReference type="PROSITE" id="PS50303">
    <property type="entry name" value="PUM_HD"/>
    <property type="match status" value="1"/>
</dbReference>
<dbReference type="PROSITE" id="PS50302">
    <property type="entry name" value="PUM"/>
    <property type="match status" value="1"/>
</dbReference>
<dbReference type="Proteomes" id="UP000694240">
    <property type="component" value="Chromosome 11"/>
</dbReference>
<dbReference type="InterPro" id="IPR033133">
    <property type="entry name" value="PUM-HD"/>
</dbReference>
<keyword evidence="3" id="KW-0677">Repeat</keyword>
<keyword evidence="8" id="KW-1185">Reference proteome</keyword>
<keyword evidence="4" id="KW-0694">RNA-binding</keyword>
<organism evidence="7 8">
    <name type="scientific">Arabidopsis thaliana x Arabidopsis arenosa</name>
    <dbReference type="NCBI Taxonomy" id="1240361"/>
    <lineage>
        <taxon>Eukaryota</taxon>
        <taxon>Viridiplantae</taxon>
        <taxon>Streptophyta</taxon>
        <taxon>Embryophyta</taxon>
        <taxon>Tracheophyta</taxon>
        <taxon>Spermatophyta</taxon>
        <taxon>Magnoliopsida</taxon>
        <taxon>eudicotyledons</taxon>
        <taxon>Gunneridae</taxon>
        <taxon>Pentapetalae</taxon>
        <taxon>rosids</taxon>
        <taxon>malvids</taxon>
        <taxon>Brassicales</taxon>
        <taxon>Brassicaceae</taxon>
        <taxon>Camelineae</taxon>
        <taxon>Arabidopsis</taxon>
    </lineage>
</organism>
<keyword evidence="2" id="KW-0963">Cytoplasm</keyword>
<evidence type="ECO:0000313" key="7">
    <source>
        <dbReference type="EMBL" id="KAG7550077.1"/>
    </source>
</evidence>
<dbReference type="GO" id="GO:0010608">
    <property type="term" value="P:post-transcriptional regulation of gene expression"/>
    <property type="evidence" value="ECO:0007669"/>
    <property type="project" value="TreeGrafter"/>
</dbReference>
<evidence type="ECO:0000256" key="1">
    <source>
        <dbReference type="ARBA" id="ARBA00004496"/>
    </source>
</evidence>
<evidence type="ECO:0000256" key="4">
    <source>
        <dbReference type="ARBA" id="ARBA00022884"/>
    </source>
</evidence>
<evidence type="ECO:0000256" key="2">
    <source>
        <dbReference type="ARBA" id="ARBA00022490"/>
    </source>
</evidence>
<evidence type="ECO:0000313" key="8">
    <source>
        <dbReference type="Proteomes" id="UP000694240"/>
    </source>
</evidence>
<dbReference type="GO" id="GO:0003729">
    <property type="term" value="F:mRNA binding"/>
    <property type="evidence" value="ECO:0007669"/>
    <property type="project" value="TreeGrafter"/>
</dbReference>
<evidence type="ECO:0000256" key="3">
    <source>
        <dbReference type="ARBA" id="ARBA00022737"/>
    </source>
</evidence>
<dbReference type="PANTHER" id="PTHR12537:SF137">
    <property type="entry name" value="PUMILIO HOMOLOG 16-RELATED"/>
    <property type="match status" value="1"/>
</dbReference>
<dbReference type="GO" id="GO:0005737">
    <property type="term" value="C:cytoplasm"/>
    <property type="evidence" value="ECO:0007669"/>
    <property type="project" value="UniProtKB-SubCell"/>
</dbReference>
<protein>
    <submittedName>
        <fullName evidence="7">Pumilio RNA-binding repeat</fullName>
    </submittedName>
</protein>
<dbReference type="Pfam" id="PF00806">
    <property type="entry name" value="PUF"/>
    <property type="match status" value="4"/>
</dbReference>
<sequence>MADDNGINPMPNDRDYDNLLTAFANLNGNSNINTNNNYPNLNVYNVSHISTASFNASPAWMTQPSGASSSRYSGQPFPPTPSFVSPGVEKDHNLLSRLLDMMTCAGRFTEFQKFLQDLDTNPTAERESHLFKIGSLLTTNKRTFLHLATNQYGSQSLHILFRRSPSLDHLLFRAVSINFFLLMTGKYARGLIISAIRAVDKTKKEVLYKLTYEYTLQLARLETGCLALNNVFQEIRGKYRDLIFECVAKNAEWLAFDPYGTHVVQNFLTLQNPVATTAIAERLRGNFFSLAMERQGSYVVEKCLKSDFARGKVLEEFRGNDKEWVRMTTDKFGNFVVQCALRVMKEKEMRPMLREFVEKLRPHFWRMEIGHGRNTLRLIQEEIVGWINQLPDTSGYMN</sequence>
<proteinExistence type="predicted"/>
<dbReference type="EMBL" id="JAEFBK010000011">
    <property type="protein sequence ID" value="KAG7550077.1"/>
    <property type="molecule type" value="Genomic_DNA"/>
</dbReference>
<dbReference type="AlphaFoldDB" id="A0A8T1YUC6"/>
<dbReference type="PANTHER" id="PTHR12537">
    <property type="entry name" value="RNA BINDING PROTEIN PUMILIO-RELATED"/>
    <property type="match status" value="1"/>
</dbReference>
<feature type="repeat" description="Pumilio" evidence="5">
    <location>
        <begin position="316"/>
        <end position="354"/>
    </location>
</feature>
<evidence type="ECO:0000259" key="6">
    <source>
        <dbReference type="PROSITE" id="PS50303"/>
    </source>
</evidence>
<name>A0A8T1YUC6_9BRAS</name>
<dbReference type="SMART" id="SM00025">
    <property type="entry name" value="Pumilio"/>
    <property type="match status" value="4"/>
</dbReference>
<accession>A0A8T1YUC6</accession>
<feature type="domain" description="PUM-HD" evidence="6">
    <location>
        <begin position="27"/>
        <end position="383"/>
    </location>
</feature>
<reference evidence="7 8" key="1">
    <citation type="submission" date="2020-12" db="EMBL/GenBank/DDBJ databases">
        <title>Concerted genomic and epigenomic changes stabilize Arabidopsis allopolyploids.</title>
        <authorList>
            <person name="Chen Z."/>
        </authorList>
    </citation>
    <scope>NUCLEOTIDE SEQUENCE [LARGE SCALE GENOMIC DNA]</scope>
    <source>
        <strain evidence="7">Allo738</strain>
        <tissue evidence="7">Leaf</tissue>
    </source>
</reference>
<dbReference type="InterPro" id="IPR001313">
    <property type="entry name" value="Pumilio_RNA-bd_rpt"/>
</dbReference>
<comment type="caution">
    <text evidence="7">The sequence shown here is derived from an EMBL/GenBank/DDBJ whole genome shotgun (WGS) entry which is preliminary data.</text>
</comment>